<dbReference type="Proteomes" id="UP000799764">
    <property type="component" value="Unassembled WGS sequence"/>
</dbReference>
<feature type="compositionally biased region" description="Low complexity" evidence="1">
    <location>
        <begin position="119"/>
        <end position="135"/>
    </location>
</feature>
<gene>
    <name evidence="3" type="ORF">P171DRAFT_476361</name>
</gene>
<comment type="caution">
    <text evidence="3">The sequence shown here is derived from an EMBL/GenBank/DDBJ whole genome shotgun (WGS) entry which is preliminary data.</text>
</comment>
<evidence type="ECO:0000256" key="2">
    <source>
        <dbReference type="SAM" id="Phobius"/>
    </source>
</evidence>
<dbReference type="AlphaFoldDB" id="A0A9P4P9J0"/>
<name>A0A9P4P9J0_9PLEO</name>
<keyword evidence="2" id="KW-0472">Membrane</keyword>
<feature type="compositionally biased region" description="Gly residues" evidence="1">
    <location>
        <begin position="280"/>
        <end position="289"/>
    </location>
</feature>
<dbReference type="EMBL" id="MU001508">
    <property type="protein sequence ID" value="KAF2439981.1"/>
    <property type="molecule type" value="Genomic_DNA"/>
</dbReference>
<feature type="transmembrane region" description="Helical" evidence="2">
    <location>
        <begin position="70"/>
        <end position="90"/>
    </location>
</feature>
<organism evidence="3 4">
    <name type="scientific">Karstenula rhodostoma CBS 690.94</name>
    <dbReference type="NCBI Taxonomy" id="1392251"/>
    <lineage>
        <taxon>Eukaryota</taxon>
        <taxon>Fungi</taxon>
        <taxon>Dikarya</taxon>
        <taxon>Ascomycota</taxon>
        <taxon>Pezizomycotina</taxon>
        <taxon>Dothideomycetes</taxon>
        <taxon>Pleosporomycetidae</taxon>
        <taxon>Pleosporales</taxon>
        <taxon>Massarineae</taxon>
        <taxon>Didymosphaeriaceae</taxon>
        <taxon>Karstenula</taxon>
    </lineage>
</organism>
<keyword evidence="4" id="KW-1185">Reference proteome</keyword>
<proteinExistence type="predicted"/>
<feature type="region of interest" description="Disordered" evidence="1">
    <location>
        <begin position="102"/>
        <end position="135"/>
    </location>
</feature>
<feature type="compositionally biased region" description="Gly residues" evidence="1">
    <location>
        <begin position="262"/>
        <end position="273"/>
    </location>
</feature>
<accession>A0A9P4P9J0</accession>
<sequence>MLAPIQERYPLTARLEIHITAYSIHLIVAFITLPALIWHISSVHIHDDYGMPDDWIETFDKAHFTGGRGFLWAFLFVVVSIDCVHALLALDHYHARRYERGPEDDATDSVKAEERDRSASTSTATITPTSTSTSAAPISLPTRLSNPFLPPALSLALLTFYDILMTTVLLAHTVNFFHVIDTNWDACDTYVSPYPENFMDPLNTGMSVLARCRRICTDSYVSGAFDVAMSMVLVGVHVWHSAYRVWEGWFFGVERDDGIGGEEAVGGLDGSGEGRSLRSGRGGRGGRQGGAARSTAIRSRDWSQEGTRKGTRNTGREGSVATRDRDRSCSVESARWSEVLLECLVP</sequence>
<reference evidence="3" key="1">
    <citation type="journal article" date="2020" name="Stud. Mycol.">
        <title>101 Dothideomycetes genomes: a test case for predicting lifestyles and emergence of pathogens.</title>
        <authorList>
            <person name="Haridas S."/>
            <person name="Albert R."/>
            <person name="Binder M."/>
            <person name="Bloem J."/>
            <person name="Labutti K."/>
            <person name="Salamov A."/>
            <person name="Andreopoulos B."/>
            <person name="Baker S."/>
            <person name="Barry K."/>
            <person name="Bills G."/>
            <person name="Bluhm B."/>
            <person name="Cannon C."/>
            <person name="Castanera R."/>
            <person name="Culley D."/>
            <person name="Daum C."/>
            <person name="Ezra D."/>
            <person name="Gonzalez J."/>
            <person name="Henrissat B."/>
            <person name="Kuo A."/>
            <person name="Liang C."/>
            <person name="Lipzen A."/>
            <person name="Lutzoni F."/>
            <person name="Magnuson J."/>
            <person name="Mondo S."/>
            <person name="Nolan M."/>
            <person name="Ohm R."/>
            <person name="Pangilinan J."/>
            <person name="Park H.-J."/>
            <person name="Ramirez L."/>
            <person name="Alfaro M."/>
            <person name="Sun H."/>
            <person name="Tritt A."/>
            <person name="Yoshinaga Y."/>
            <person name="Zwiers L.-H."/>
            <person name="Turgeon B."/>
            <person name="Goodwin S."/>
            <person name="Spatafora J."/>
            <person name="Crous P."/>
            <person name="Grigoriev I."/>
        </authorList>
    </citation>
    <scope>NUCLEOTIDE SEQUENCE</scope>
    <source>
        <strain evidence="3">CBS 690.94</strain>
    </source>
</reference>
<feature type="compositionally biased region" description="Basic and acidic residues" evidence="1">
    <location>
        <begin position="298"/>
        <end position="308"/>
    </location>
</feature>
<evidence type="ECO:0000256" key="1">
    <source>
        <dbReference type="SAM" id="MobiDB-lite"/>
    </source>
</evidence>
<feature type="region of interest" description="Disordered" evidence="1">
    <location>
        <begin position="262"/>
        <end position="327"/>
    </location>
</feature>
<feature type="transmembrane region" description="Helical" evidence="2">
    <location>
        <begin position="21"/>
        <end position="41"/>
    </location>
</feature>
<feature type="compositionally biased region" description="Basic and acidic residues" evidence="1">
    <location>
        <begin position="102"/>
        <end position="118"/>
    </location>
</feature>
<evidence type="ECO:0000313" key="4">
    <source>
        <dbReference type="Proteomes" id="UP000799764"/>
    </source>
</evidence>
<protein>
    <submittedName>
        <fullName evidence="3">Uncharacterized protein</fullName>
    </submittedName>
</protein>
<dbReference type="OrthoDB" id="3800069at2759"/>
<keyword evidence="2" id="KW-1133">Transmembrane helix</keyword>
<evidence type="ECO:0000313" key="3">
    <source>
        <dbReference type="EMBL" id="KAF2439981.1"/>
    </source>
</evidence>
<keyword evidence="2" id="KW-0812">Transmembrane</keyword>